<evidence type="ECO:0000256" key="1">
    <source>
        <dbReference type="SAM" id="MobiDB-lite"/>
    </source>
</evidence>
<feature type="compositionally biased region" description="Basic and acidic residues" evidence="1">
    <location>
        <begin position="150"/>
        <end position="161"/>
    </location>
</feature>
<dbReference type="SMART" id="SM00749">
    <property type="entry name" value="BON"/>
    <property type="match status" value="1"/>
</dbReference>
<evidence type="ECO:0000313" key="3">
    <source>
        <dbReference type="EMBL" id="GLC61953.1"/>
    </source>
</evidence>
<dbReference type="InterPro" id="IPR051686">
    <property type="entry name" value="Lipoprotein_DolP"/>
</dbReference>
<proteinExistence type="predicted"/>
<dbReference type="AlphaFoldDB" id="A0A9W6C1C9"/>
<dbReference type="Pfam" id="PF04972">
    <property type="entry name" value="BON"/>
    <property type="match status" value="1"/>
</dbReference>
<dbReference type="Proteomes" id="UP001165080">
    <property type="component" value="Unassembled WGS sequence"/>
</dbReference>
<feature type="domain" description="BON" evidence="2">
    <location>
        <begin position="171"/>
        <end position="239"/>
    </location>
</feature>
<feature type="compositionally biased region" description="Basic and acidic residues" evidence="1">
    <location>
        <begin position="1"/>
        <end position="12"/>
    </location>
</feature>
<dbReference type="NCBIfam" id="NF033157">
    <property type="entry name" value="SWFGD_domain"/>
    <property type="match status" value="2"/>
</dbReference>
<keyword evidence="4" id="KW-1185">Reference proteome</keyword>
<dbReference type="EMBL" id="BRXU01000056">
    <property type="protein sequence ID" value="GLC61953.1"/>
    <property type="molecule type" value="Genomic_DNA"/>
</dbReference>
<reference evidence="3 4" key="1">
    <citation type="journal article" date="2023" name="Commun. Biol.">
        <title>Reorganization of the ancestral sex-determining regions during the evolution of trioecy in Pleodorina starrii.</title>
        <authorList>
            <person name="Takahashi K."/>
            <person name="Suzuki S."/>
            <person name="Kawai-Toyooka H."/>
            <person name="Yamamoto K."/>
            <person name="Hamaji T."/>
            <person name="Ootsuki R."/>
            <person name="Yamaguchi H."/>
            <person name="Kawachi M."/>
            <person name="Higashiyama T."/>
            <person name="Nozaki H."/>
        </authorList>
    </citation>
    <scope>NUCLEOTIDE SEQUENCE [LARGE SCALE GENOMIC DNA]</scope>
    <source>
        <strain evidence="3 4">NIES-4479</strain>
    </source>
</reference>
<feature type="compositionally biased region" description="Basic and acidic residues" evidence="1">
    <location>
        <begin position="124"/>
        <end position="134"/>
    </location>
</feature>
<feature type="region of interest" description="Disordered" evidence="1">
    <location>
        <begin position="1"/>
        <end position="134"/>
    </location>
</feature>
<comment type="caution">
    <text evidence="3">The sequence shown here is derived from an EMBL/GenBank/DDBJ whole genome shotgun (WGS) entry which is preliminary data.</text>
</comment>
<dbReference type="PANTHER" id="PTHR34606:SF15">
    <property type="entry name" value="BON DOMAIN-CONTAINING PROTEIN"/>
    <property type="match status" value="1"/>
</dbReference>
<feature type="compositionally biased region" description="Basic and acidic residues" evidence="1">
    <location>
        <begin position="46"/>
        <end position="63"/>
    </location>
</feature>
<evidence type="ECO:0000313" key="4">
    <source>
        <dbReference type="Proteomes" id="UP001165080"/>
    </source>
</evidence>
<evidence type="ECO:0000259" key="2">
    <source>
        <dbReference type="PROSITE" id="PS50914"/>
    </source>
</evidence>
<protein>
    <recommendedName>
        <fullName evidence="2">BON domain-containing protein</fullName>
    </recommendedName>
</protein>
<dbReference type="PROSITE" id="PS50914">
    <property type="entry name" value="BON"/>
    <property type="match status" value="1"/>
</dbReference>
<sequence length="262" mass="29371">MANEYNDRDRMGRPSQDYGNRDMNRNSRDWTDKATDEVKSWVGDGQAERRRDMDEVRENRDRYSVGNRSANYDRGYGQTGGYGRDDDGHGRRGGLSADPRTGWSHDRSVSNSGYGRGDQSYGRGRVEQDDDRGFLDRAGDEVASWFGDEEASRRREMDKHRGTGPKGYVRSDERIKEDVSERLMDDGQLDASDIEVMVQDGEVTLTGTVPERFAKRHAEDVAERASGVKHVQNNLRVASAGQTGTSATSPLVADPTRDRGIL</sequence>
<organism evidence="3 4">
    <name type="scientific">Pleodorina starrii</name>
    <dbReference type="NCBI Taxonomy" id="330485"/>
    <lineage>
        <taxon>Eukaryota</taxon>
        <taxon>Viridiplantae</taxon>
        <taxon>Chlorophyta</taxon>
        <taxon>core chlorophytes</taxon>
        <taxon>Chlorophyceae</taxon>
        <taxon>CS clade</taxon>
        <taxon>Chlamydomonadales</taxon>
        <taxon>Volvocaceae</taxon>
        <taxon>Pleodorina</taxon>
    </lineage>
</organism>
<dbReference type="InterPro" id="IPR007055">
    <property type="entry name" value="BON_dom"/>
</dbReference>
<dbReference type="PANTHER" id="PTHR34606">
    <property type="entry name" value="BON DOMAIN-CONTAINING PROTEIN"/>
    <property type="match status" value="1"/>
</dbReference>
<feature type="compositionally biased region" description="Polar residues" evidence="1">
    <location>
        <begin position="238"/>
        <end position="249"/>
    </location>
</feature>
<feature type="region of interest" description="Disordered" evidence="1">
    <location>
        <begin position="238"/>
        <end position="262"/>
    </location>
</feature>
<dbReference type="Gene3D" id="3.30.1340.30">
    <property type="match status" value="1"/>
</dbReference>
<dbReference type="InterPro" id="IPR047800">
    <property type="entry name" value="SWFGD_dom"/>
</dbReference>
<accession>A0A9W6C1C9</accession>
<dbReference type="InterPro" id="IPR014004">
    <property type="entry name" value="Transpt-assoc_nodulatn_dom_bac"/>
</dbReference>
<feature type="region of interest" description="Disordered" evidence="1">
    <location>
        <begin position="150"/>
        <end position="175"/>
    </location>
</feature>
<name>A0A9W6C1C9_9CHLO</name>
<feature type="compositionally biased region" description="Basic and acidic residues" evidence="1">
    <location>
        <begin position="19"/>
        <end position="39"/>
    </location>
</feature>
<gene>
    <name evidence="3" type="primary">PLESTB002956</name>
    <name evidence="3" type="ORF">PLESTB_001823600</name>
</gene>